<dbReference type="InterPro" id="IPR003783">
    <property type="entry name" value="Regulatory_RecX"/>
</dbReference>
<dbReference type="GO" id="GO:0005737">
    <property type="term" value="C:cytoplasm"/>
    <property type="evidence" value="ECO:0007669"/>
    <property type="project" value="UniProtKB-SubCell"/>
</dbReference>
<evidence type="ECO:0000313" key="6">
    <source>
        <dbReference type="EMBL" id="ODN70443.1"/>
    </source>
</evidence>
<dbReference type="GO" id="GO:0006282">
    <property type="term" value="P:regulation of DNA repair"/>
    <property type="evidence" value="ECO:0007669"/>
    <property type="project" value="InterPro"/>
</dbReference>
<evidence type="ECO:0000313" key="7">
    <source>
        <dbReference type="Proteomes" id="UP000094622"/>
    </source>
</evidence>
<dbReference type="PANTHER" id="PTHR33602">
    <property type="entry name" value="REGULATORY PROTEIN RECX FAMILY PROTEIN"/>
    <property type="match status" value="1"/>
</dbReference>
<accession>A0A1E3H290</accession>
<dbReference type="Gene3D" id="1.10.10.10">
    <property type="entry name" value="Winged helix-like DNA-binding domain superfamily/Winged helix DNA-binding domain"/>
    <property type="match status" value="1"/>
</dbReference>
<dbReference type="InterPro" id="IPR053924">
    <property type="entry name" value="RecX_HTH_2nd"/>
</dbReference>
<feature type="domain" description="RecX second three-helical" evidence="5">
    <location>
        <begin position="108"/>
        <end position="148"/>
    </location>
</feature>
<comment type="subcellular location">
    <subcellularLocation>
        <location evidence="1">Cytoplasm</location>
    </subcellularLocation>
</comment>
<dbReference type="AlphaFoldDB" id="A0A1E3H290"/>
<organism evidence="6 7">
    <name type="scientific">Methylobrevis pamukkalensis</name>
    <dbReference type="NCBI Taxonomy" id="1439726"/>
    <lineage>
        <taxon>Bacteria</taxon>
        <taxon>Pseudomonadati</taxon>
        <taxon>Pseudomonadota</taxon>
        <taxon>Alphaproteobacteria</taxon>
        <taxon>Hyphomicrobiales</taxon>
        <taxon>Pleomorphomonadaceae</taxon>
        <taxon>Methylobrevis</taxon>
    </lineage>
</organism>
<evidence type="ECO:0000259" key="5">
    <source>
        <dbReference type="Pfam" id="PF02631"/>
    </source>
</evidence>
<dbReference type="Pfam" id="PF02631">
    <property type="entry name" value="RecX_HTH2"/>
    <property type="match status" value="1"/>
</dbReference>
<evidence type="ECO:0000256" key="4">
    <source>
        <dbReference type="ARBA" id="ARBA00022490"/>
    </source>
</evidence>
<comment type="caution">
    <text evidence="6">The sequence shown here is derived from an EMBL/GenBank/DDBJ whole genome shotgun (WGS) entry which is preliminary data.</text>
</comment>
<dbReference type="InterPro" id="IPR036388">
    <property type="entry name" value="WH-like_DNA-bd_sf"/>
</dbReference>
<keyword evidence="4" id="KW-0963">Cytoplasm</keyword>
<gene>
    <name evidence="6" type="ORF">A6302_02246</name>
</gene>
<comment type="similarity">
    <text evidence="2">Belongs to the RecX family.</text>
</comment>
<reference evidence="6 7" key="1">
    <citation type="submission" date="2016-07" db="EMBL/GenBank/DDBJ databases">
        <title>Draft Genome Sequence of Methylobrevis pamukkalensis PK2.</title>
        <authorList>
            <person name="Vasilenko O.V."/>
            <person name="Doronina N.V."/>
            <person name="Shmareva M.N."/>
            <person name="Tarlachkov S.V."/>
            <person name="Mustakhimov I."/>
            <person name="Trotsenko Y.A."/>
        </authorList>
    </citation>
    <scope>NUCLEOTIDE SEQUENCE [LARGE SCALE GENOMIC DNA]</scope>
    <source>
        <strain evidence="6 7">PK2</strain>
    </source>
</reference>
<dbReference type="EMBL" id="MCRJ01000050">
    <property type="protein sequence ID" value="ODN70443.1"/>
    <property type="molecule type" value="Genomic_DNA"/>
</dbReference>
<keyword evidence="7" id="KW-1185">Reference proteome</keyword>
<name>A0A1E3H290_9HYPH</name>
<proteinExistence type="inferred from homology"/>
<dbReference type="OrthoDB" id="5507982at2"/>
<evidence type="ECO:0000256" key="3">
    <source>
        <dbReference type="ARBA" id="ARBA00018111"/>
    </source>
</evidence>
<evidence type="ECO:0000256" key="1">
    <source>
        <dbReference type="ARBA" id="ARBA00004496"/>
    </source>
</evidence>
<dbReference type="Proteomes" id="UP000094622">
    <property type="component" value="Unassembled WGS sequence"/>
</dbReference>
<sequence length="216" mass="24148">MFEPESTSSDPVVRPTFSAESLKRAAIRHLERYAASESDLRRVLERRIDRFLRRRAREEERQDREDGPVIHAPSASLHDDDLREAIAQANRKAVDDVVALCLRSGLVDDRRYAELKVVSGRRRGWSRRRISGLLAGHGVDRELAAAALEGEGDGREEGEDPEFAAACRFVQRRRLGQFRTRVVEDATTKDIAALMRAGFALAVARRALAASGDDEG</sequence>
<protein>
    <recommendedName>
        <fullName evidence="3">Regulatory protein RecX</fullName>
    </recommendedName>
</protein>
<dbReference type="PANTHER" id="PTHR33602:SF1">
    <property type="entry name" value="REGULATORY PROTEIN RECX FAMILY PROTEIN"/>
    <property type="match status" value="1"/>
</dbReference>
<evidence type="ECO:0000256" key="2">
    <source>
        <dbReference type="ARBA" id="ARBA00009695"/>
    </source>
</evidence>
<dbReference type="RefSeq" id="WP_083255665.1">
    <property type="nucleotide sequence ID" value="NZ_MCRJ01000050.1"/>
</dbReference>